<dbReference type="Pfam" id="PF14559">
    <property type="entry name" value="TPR_19"/>
    <property type="match status" value="1"/>
</dbReference>
<accession>A0A2N0YWM9</accession>
<dbReference type="OrthoDB" id="2364593at2"/>
<keyword evidence="2" id="KW-1185">Reference proteome</keyword>
<reference evidence="1 2" key="1">
    <citation type="journal article" date="2003" name="Int. J. Syst. Evol. Microbiol.">
        <title>Bacillus nealsonii sp. nov., isolated from a spacecraft-assembly facility, whose spores are gamma-radiation resistant.</title>
        <authorList>
            <person name="Venkateswaran K."/>
            <person name="Kempf M."/>
            <person name="Chen F."/>
            <person name="Satomi M."/>
            <person name="Nicholson W."/>
            <person name="Kern R."/>
        </authorList>
    </citation>
    <scope>NUCLEOTIDE SEQUENCE [LARGE SCALE GENOMIC DNA]</scope>
    <source>
        <strain evidence="1 2">FO-92</strain>
    </source>
</reference>
<name>A0A2N0YWM9_9BACI</name>
<comment type="caution">
    <text evidence="1">The sequence shown here is derived from an EMBL/GenBank/DDBJ whole genome shotgun (WGS) entry which is preliminary data.</text>
</comment>
<dbReference type="SUPFAM" id="SSF48452">
    <property type="entry name" value="TPR-like"/>
    <property type="match status" value="1"/>
</dbReference>
<dbReference type="InterPro" id="IPR011990">
    <property type="entry name" value="TPR-like_helical_dom_sf"/>
</dbReference>
<organism evidence="1 2">
    <name type="scientific">Niallia nealsonii</name>
    <dbReference type="NCBI Taxonomy" id="115979"/>
    <lineage>
        <taxon>Bacteria</taxon>
        <taxon>Bacillati</taxon>
        <taxon>Bacillota</taxon>
        <taxon>Bacilli</taxon>
        <taxon>Bacillales</taxon>
        <taxon>Bacillaceae</taxon>
        <taxon>Niallia</taxon>
    </lineage>
</organism>
<dbReference type="AlphaFoldDB" id="A0A2N0YWM9"/>
<sequence>MSERDKKKKDNIVLFPDLDQRFLEKGLQSIQKKSYYEAISFFKEALSLNTTNSEVQIGLILAYYELGSLHQAKDIAKNMLQSGLGDYIHVLDLYLMILVQLHEYEEIVATIEVLLEEHRIPAEKLEHFSKMLDFSRRMALSTIKKEEVDENYYTEEENNYPKLNLYSLQNSNEQMKFIAKLHHQNVRPYVEEIKGYLIDENGSLFLKTLLLNILKEQEYDKEIAVHKFNRSLTVLPNELEEMGAQSQREEIWAVLIGQLEHEDPVLLEHIMVLLEQQFFLLYPFKLERYSNTTWAAGYHYVIKSYFDPETKIADYIEVYEVDKEDLMETIRFIKSLEEISYSNI</sequence>
<protein>
    <submittedName>
        <fullName evidence="1">Uncharacterized protein</fullName>
    </submittedName>
</protein>
<evidence type="ECO:0000313" key="1">
    <source>
        <dbReference type="EMBL" id="PKG21662.1"/>
    </source>
</evidence>
<evidence type="ECO:0000313" key="2">
    <source>
        <dbReference type="Proteomes" id="UP000233375"/>
    </source>
</evidence>
<gene>
    <name evidence="1" type="ORF">CWS01_21060</name>
</gene>
<proteinExistence type="predicted"/>
<dbReference type="EMBL" id="PISE01000066">
    <property type="protein sequence ID" value="PKG21662.1"/>
    <property type="molecule type" value="Genomic_DNA"/>
</dbReference>
<dbReference type="Proteomes" id="UP000233375">
    <property type="component" value="Unassembled WGS sequence"/>
</dbReference>
<dbReference type="RefSeq" id="WP_101179328.1">
    <property type="nucleotide sequence ID" value="NZ_PISE01000066.1"/>
</dbReference>
<dbReference type="Gene3D" id="1.25.40.10">
    <property type="entry name" value="Tetratricopeptide repeat domain"/>
    <property type="match status" value="1"/>
</dbReference>
<dbReference type="SUPFAM" id="SSF116965">
    <property type="entry name" value="Hypothetical protein MPN330"/>
    <property type="match status" value="1"/>
</dbReference>